<dbReference type="InterPro" id="IPR050210">
    <property type="entry name" value="tRNA_Adenine-N(6)_MTase"/>
</dbReference>
<comment type="subcellular location">
    <subcellularLocation>
        <location evidence="6">Cytoplasm</location>
    </subcellularLocation>
</comment>
<keyword evidence="3 6" id="KW-0808">Transferase</keyword>
<evidence type="ECO:0000256" key="1">
    <source>
        <dbReference type="ARBA" id="ARBA00022490"/>
    </source>
</evidence>
<dbReference type="CDD" id="cd02440">
    <property type="entry name" value="AdoMet_MTases"/>
    <property type="match status" value="1"/>
</dbReference>
<dbReference type="Proteomes" id="UP000092967">
    <property type="component" value="Chromosome"/>
</dbReference>
<dbReference type="PROSITE" id="PS00092">
    <property type="entry name" value="N6_MTASE"/>
    <property type="match status" value="1"/>
</dbReference>
<evidence type="ECO:0000259" key="7">
    <source>
        <dbReference type="Pfam" id="PF05175"/>
    </source>
</evidence>
<gene>
    <name evidence="8" type="ORF">AXE80_03085</name>
</gene>
<proteinExistence type="inferred from homology"/>
<dbReference type="InterPro" id="IPR029063">
    <property type="entry name" value="SAM-dependent_MTases_sf"/>
</dbReference>
<protein>
    <recommendedName>
        <fullName evidence="6">tRNA1(Val) (adenine(37)-N6)-methyltransferase</fullName>
        <ecNumber evidence="6">2.1.1.223</ecNumber>
    </recommendedName>
    <alternativeName>
        <fullName evidence="6">tRNA m6A37 methyltransferase</fullName>
    </alternativeName>
</protein>
<dbReference type="GO" id="GO:0032259">
    <property type="term" value="P:methylation"/>
    <property type="evidence" value="ECO:0007669"/>
    <property type="project" value="UniProtKB-KW"/>
</dbReference>
<dbReference type="KEGG" id="wfu:AXE80_03085"/>
<comment type="catalytic activity">
    <reaction evidence="6">
        <text>adenosine(37) in tRNA1(Val) + S-adenosyl-L-methionine = N(6)-methyladenosine(37) in tRNA1(Val) + S-adenosyl-L-homocysteine + H(+)</text>
        <dbReference type="Rhea" id="RHEA:43160"/>
        <dbReference type="Rhea" id="RHEA-COMP:10369"/>
        <dbReference type="Rhea" id="RHEA-COMP:10370"/>
        <dbReference type="ChEBI" id="CHEBI:15378"/>
        <dbReference type="ChEBI" id="CHEBI:57856"/>
        <dbReference type="ChEBI" id="CHEBI:59789"/>
        <dbReference type="ChEBI" id="CHEBI:74411"/>
        <dbReference type="ChEBI" id="CHEBI:74449"/>
        <dbReference type="EC" id="2.1.1.223"/>
    </reaction>
</comment>
<dbReference type="GO" id="GO:0008033">
    <property type="term" value="P:tRNA processing"/>
    <property type="evidence" value="ECO:0007669"/>
    <property type="project" value="UniProtKB-UniRule"/>
</dbReference>
<dbReference type="GO" id="GO:0003676">
    <property type="term" value="F:nucleic acid binding"/>
    <property type="evidence" value="ECO:0007669"/>
    <property type="project" value="InterPro"/>
</dbReference>
<organism evidence="8 9">
    <name type="scientific">Wenyingzhuangia fucanilytica</name>
    <dbReference type="NCBI Taxonomy" id="1790137"/>
    <lineage>
        <taxon>Bacteria</taxon>
        <taxon>Pseudomonadati</taxon>
        <taxon>Bacteroidota</taxon>
        <taxon>Flavobacteriia</taxon>
        <taxon>Flavobacteriales</taxon>
        <taxon>Flavobacteriaceae</taxon>
        <taxon>Wenyingzhuangia</taxon>
    </lineage>
</organism>
<dbReference type="GO" id="GO:0016430">
    <property type="term" value="F:tRNA (adenine-N6)-methyltransferase activity"/>
    <property type="evidence" value="ECO:0007669"/>
    <property type="project" value="UniProtKB-UniRule"/>
</dbReference>
<feature type="domain" description="Methyltransferase small" evidence="7">
    <location>
        <begin position="30"/>
        <end position="126"/>
    </location>
</feature>
<keyword evidence="2 6" id="KW-0489">Methyltransferase</keyword>
<evidence type="ECO:0000256" key="3">
    <source>
        <dbReference type="ARBA" id="ARBA00022679"/>
    </source>
</evidence>
<keyword evidence="9" id="KW-1185">Reference proteome</keyword>
<evidence type="ECO:0000313" key="8">
    <source>
        <dbReference type="EMBL" id="ANW95333.1"/>
    </source>
</evidence>
<evidence type="ECO:0000256" key="2">
    <source>
        <dbReference type="ARBA" id="ARBA00022603"/>
    </source>
</evidence>
<dbReference type="InterPro" id="IPR022882">
    <property type="entry name" value="tRNA_adenine-N6_MeTrfase"/>
</dbReference>
<dbReference type="GO" id="GO:0005737">
    <property type="term" value="C:cytoplasm"/>
    <property type="evidence" value="ECO:0007669"/>
    <property type="project" value="UniProtKB-SubCell"/>
</dbReference>
<evidence type="ECO:0000313" key="9">
    <source>
        <dbReference type="Proteomes" id="UP000092967"/>
    </source>
</evidence>
<comment type="similarity">
    <text evidence="6">Belongs to the methyltransferase superfamily. tRNA (adenine-N(6)-)-methyltransferase family.</text>
</comment>
<keyword evidence="4 6" id="KW-0949">S-adenosyl-L-methionine</keyword>
<dbReference type="RefSeq" id="WP_068824433.1">
    <property type="nucleotide sequence ID" value="NZ_CP014224.1"/>
</dbReference>
<dbReference type="AlphaFoldDB" id="A0A1B1Y3J2"/>
<dbReference type="PANTHER" id="PTHR47739">
    <property type="entry name" value="TRNA1(VAL) (ADENINE(37)-N6)-METHYLTRANSFERASE"/>
    <property type="match status" value="1"/>
</dbReference>
<dbReference type="STRING" id="1790137.AXE80_03085"/>
<dbReference type="Pfam" id="PF05175">
    <property type="entry name" value="MTS"/>
    <property type="match status" value="1"/>
</dbReference>
<dbReference type="InterPro" id="IPR002052">
    <property type="entry name" value="DNA_methylase_N6_adenine_CS"/>
</dbReference>
<sequence length="231" mass="26510">MFRFKQFAVSQEKSAMKVGTDGVLLGAWTPVEQVGRILDIGTGTGLIALMLAQRNPVAKITAIEIEENAFKEAQINFKNAPWANRLEVVNSSLQSFKSDIQFDLIVSNPPYYTDTFKNDNIERALARHVDNLSFQDLLFYTSTLLSEQGMCTFIIPFAEEDNFINLAKEQGLYLCKITRVRGRKDLPVKRSLLCFTKEFKKNIENELVVEIDRHVYTQEYINLTQSFYLKM</sequence>
<name>A0A1B1Y3J2_9FLAO</name>
<accession>A0A1B1Y3J2</accession>
<dbReference type="PRINTS" id="PR00507">
    <property type="entry name" value="N12N6MTFRASE"/>
</dbReference>
<keyword evidence="1 6" id="KW-0963">Cytoplasm</keyword>
<evidence type="ECO:0000256" key="5">
    <source>
        <dbReference type="ARBA" id="ARBA00022694"/>
    </source>
</evidence>
<dbReference type="PANTHER" id="PTHR47739:SF1">
    <property type="entry name" value="TRNA1(VAL) (ADENINE(37)-N6)-METHYLTRANSFERASE"/>
    <property type="match status" value="1"/>
</dbReference>
<dbReference type="EC" id="2.1.1.223" evidence="6"/>
<dbReference type="HAMAP" id="MF_01872">
    <property type="entry name" value="tRNA_methyltr_YfiC"/>
    <property type="match status" value="1"/>
</dbReference>
<dbReference type="SUPFAM" id="SSF53335">
    <property type="entry name" value="S-adenosyl-L-methionine-dependent methyltransferases"/>
    <property type="match status" value="1"/>
</dbReference>
<evidence type="ECO:0000256" key="4">
    <source>
        <dbReference type="ARBA" id="ARBA00022691"/>
    </source>
</evidence>
<dbReference type="OrthoDB" id="5383291at2"/>
<dbReference type="Gene3D" id="3.40.50.150">
    <property type="entry name" value="Vaccinia Virus protein VP39"/>
    <property type="match status" value="1"/>
</dbReference>
<keyword evidence="5 6" id="KW-0819">tRNA processing</keyword>
<comment type="function">
    <text evidence="6">Specifically methylates the adenine in position 37 of tRNA(1)(Val) (anticodon cmo5UAC).</text>
</comment>
<dbReference type="InterPro" id="IPR007848">
    <property type="entry name" value="Small_mtfrase_dom"/>
</dbReference>
<dbReference type="EMBL" id="CP014224">
    <property type="protein sequence ID" value="ANW95333.1"/>
    <property type="molecule type" value="Genomic_DNA"/>
</dbReference>
<reference evidence="8 9" key="1">
    <citation type="submission" date="2016-02" db="EMBL/GenBank/DDBJ databases">
        <authorList>
            <person name="Wen L."/>
            <person name="He K."/>
            <person name="Yang H."/>
        </authorList>
    </citation>
    <scope>NUCLEOTIDE SEQUENCE [LARGE SCALE GENOMIC DNA]</scope>
    <source>
        <strain evidence="8 9">CZ1127</strain>
    </source>
</reference>
<evidence type="ECO:0000256" key="6">
    <source>
        <dbReference type="HAMAP-Rule" id="MF_01872"/>
    </source>
</evidence>